<reference evidence="2" key="1">
    <citation type="submission" date="2020-02" db="EMBL/GenBank/DDBJ databases">
        <authorList>
            <person name="Meier V. D."/>
        </authorList>
    </citation>
    <scope>NUCLEOTIDE SEQUENCE</scope>
    <source>
        <strain evidence="2">AVDCRST_MAG23</strain>
    </source>
</reference>
<name>A0A6J4TI67_9SPHN</name>
<dbReference type="EMBL" id="CADCWD010000015">
    <property type="protein sequence ID" value="CAA9523235.1"/>
    <property type="molecule type" value="Genomic_DNA"/>
</dbReference>
<dbReference type="InterPro" id="IPR009956">
    <property type="entry name" value="Post-segregation_anti-tox_CcdA"/>
</dbReference>
<evidence type="ECO:0000256" key="1">
    <source>
        <dbReference type="ARBA" id="ARBA00022649"/>
    </source>
</evidence>
<accession>A0A6J4TI67</accession>
<protein>
    <recommendedName>
        <fullName evidence="3">Post-segregation antitoxin CcdA</fullName>
    </recommendedName>
</protein>
<gene>
    <name evidence="2" type="ORF">AVDCRST_MAG23-380</name>
</gene>
<evidence type="ECO:0000313" key="2">
    <source>
        <dbReference type="EMBL" id="CAA9523235.1"/>
    </source>
</evidence>
<organism evidence="2">
    <name type="scientific">uncultured Sphingosinicella sp</name>
    <dbReference type="NCBI Taxonomy" id="478748"/>
    <lineage>
        <taxon>Bacteria</taxon>
        <taxon>Pseudomonadati</taxon>
        <taxon>Pseudomonadota</taxon>
        <taxon>Alphaproteobacteria</taxon>
        <taxon>Sphingomonadales</taxon>
        <taxon>Sphingosinicellaceae</taxon>
        <taxon>Sphingosinicella</taxon>
        <taxon>environmental samples</taxon>
    </lineage>
</organism>
<sequence>MRMTSRAAKPATRRATNVSLPTNLIEEARRLDINISQACESGLEATVAKTRAERWIEENREAIESSNAFVEKHGLPLAKYRQF</sequence>
<keyword evidence="1" id="KW-1277">Toxin-antitoxin system</keyword>
<dbReference type="Pfam" id="PF07362">
    <property type="entry name" value="CcdA"/>
    <property type="match status" value="1"/>
</dbReference>
<evidence type="ECO:0008006" key="3">
    <source>
        <dbReference type="Google" id="ProtNLM"/>
    </source>
</evidence>
<proteinExistence type="predicted"/>
<dbReference type="AlphaFoldDB" id="A0A6J4TI67"/>